<gene>
    <name evidence="2" type="ORF">Rhow_005235</name>
</gene>
<dbReference type="InterPro" id="IPR011053">
    <property type="entry name" value="Single_hybrid_motif"/>
</dbReference>
<evidence type="ECO:0000259" key="1">
    <source>
        <dbReference type="PROSITE" id="PS50968"/>
    </source>
</evidence>
<proteinExistence type="predicted"/>
<comment type="caution">
    <text evidence="2">The sequence shown here is derived from an EMBL/GenBank/DDBJ whole genome shotgun (WGS) entry which is preliminary data.</text>
</comment>
<dbReference type="Pfam" id="PF00364">
    <property type="entry name" value="Biotin_lipoyl"/>
    <property type="match status" value="1"/>
</dbReference>
<dbReference type="OrthoDB" id="163546at2"/>
<feature type="domain" description="Lipoyl-binding" evidence="1">
    <location>
        <begin position="1"/>
        <end position="69"/>
    </location>
</feature>
<evidence type="ECO:0000313" key="3">
    <source>
        <dbReference type="Proteomes" id="UP000287519"/>
    </source>
</evidence>
<dbReference type="PROSITE" id="PS50968">
    <property type="entry name" value="BIOTINYL_LIPOYL"/>
    <property type="match status" value="1"/>
</dbReference>
<dbReference type="Gene3D" id="2.40.50.100">
    <property type="match status" value="1"/>
</dbReference>
<name>A0A402CD93_RHOWR</name>
<organism evidence="2 3">
    <name type="scientific">Rhodococcus wratislaviensis</name>
    <name type="common">Tsukamurella wratislaviensis</name>
    <dbReference type="NCBI Taxonomy" id="44752"/>
    <lineage>
        <taxon>Bacteria</taxon>
        <taxon>Bacillati</taxon>
        <taxon>Actinomycetota</taxon>
        <taxon>Actinomycetes</taxon>
        <taxon>Mycobacteriales</taxon>
        <taxon>Nocardiaceae</taxon>
        <taxon>Rhodococcus</taxon>
    </lineage>
</organism>
<protein>
    <submittedName>
        <fullName evidence="2">Biotin carboxyl carrier protein</fullName>
    </submittedName>
</protein>
<dbReference type="RefSeq" id="WP_124393643.1">
    <property type="nucleotide sequence ID" value="NZ_BHYM01000045.1"/>
</dbReference>
<evidence type="ECO:0000313" key="2">
    <source>
        <dbReference type="EMBL" id="GCE41576.1"/>
    </source>
</evidence>
<dbReference type="AlphaFoldDB" id="A0A402CD93"/>
<accession>A0A402CD93</accession>
<keyword evidence="3" id="KW-1185">Reference proteome</keyword>
<dbReference type="InterPro" id="IPR000089">
    <property type="entry name" value="Biotin_lipoyl"/>
</dbReference>
<dbReference type="CDD" id="cd06850">
    <property type="entry name" value="biotinyl_domain"/>
    <property type="match status" value="1"/>
</dbReference>
<dbReference type="EMBL" id="BHYM01000045">
    <property type="protein sequence ID" value="GCE41576.1"/>
    <property type="molecule type" value="Genomic_DNA"/>
</dbReference>
<dbReference type="Proteomes" id="UP000287519">
    <property type="component" value="Unassembled WGS sequence"/>
</dbReference>
<reference evidence="2 3" key="1">
    <citation type="submission" date="2018-11" db="EMBL/GenBank/DDBJ databases">
        <title>Microbial catabolism of amino acid.</title>
        <authorList>
            <person name="Hibi M."/>
            <person name="Ogawa J."/>
        </authorList>
    </citation>
    <scope>NUCLEOTIDE SEQUENCE [LARGE SCALE GENOMIC DNA]</scope>
    <source>
        <strain evidence="2 3">C31-06</strain>
    </source>
</reference>
<dbReference type="SUPFAM" id="SSF51230">
    <property type="entry name" value="Single hybrid motif"/>
    <property type="match status" value="1"/>
</dbReference>
<sequence length="69" mass="7223">MNIVTAEMSATVWKFTVPEGAEVAVGDTIAILESMKMEIPVEVTAAGAVRFKVTEGSEIAEGAVIAELI</sequence>